<protein>
    <submittedName>
        <fullName evidence="2">ARAD1C41712p</fullName>
    </submittedName>
</protein>
<sequence>MDLAFPTPNPNPTVQEIIERRLASFDYLQRVHGGTICWLNTVHLSRRDFDSFNWATERSVVNAAAAAPLNSLHYFYLGGSLQSILDMDFTSLSDYLRALHTLMKEYETLIGAMDSPPKNKIAGVGRRLFRSRMKSGEFSPMGHSGPSSPTESRPRPKSQSLHPQQSTVSSISSTGSEKNYRDFIYLKVFHLPFVPDVYETFLSLCETLTSVYRKLWHLVGSGPVSPEHHEIICKIDDKIRRHLINPTIKDVDALSRNVIYEETTRLDSLLIQAK</sequence>
<dbReference type="PANTHER" id="PTHR37332">
    <property type="entry name" value="EXPRESSED PROTEIN"/>
    <property type="match status" value="1"/>
</dbReference>
<feature type="region of interest" description="Disordered" evidence="1">
    <location>
        <begin position="135"/>
        <end position="174"/>
    </location>
</feature>
<gene>
    <name evidence="2" type="ORF">GNLVRS02_ARAD1C41712g</name>
</gene>
<dbReference type="PANTHER" id="PTHR37332:SF1">
    <property type="entry name" value="ELMO DOMAIN-CONTAINING PROTEIN"/>
    <property type="match status" value="1"/>
</dbReference>
<dbReference type="EMBL" id="HG937693">
    <property type="protein sequence ID" value="CDP35711.1"/>
    <property type="molecule type" value="Genomic_DNA"/>
</dbReference>
<proteinExistence type="predicted"/>
<accession>A0A060T977</accession>
<reference evidence="2" key="1">
    <citation type="submission" date="2014-02" db="EMBL/GenBank/DDBJ databases">
        <authorList>
            <person name="Genoscope - CEA"/>
        </authorList>
    </citation>
    <scope>NUCLEOTIDE SEQUENCE</scope>
    <source>
        <strain evidence="2">LS3</strain>
    </source>
</reference>
<feature type="compositionally biased region" description="Polar residues" evidence="1">
    <location>
        <begin position="145"/>
        <end position="165"/>
    </location>
</feature>
<dbReference type="PhylomeDB" id="A0A060T977"/>
<reference evidence="2" key="2">
    <citation type="submission" date="2014-06" db="EMBL/GenBank/DDBJ databases">
        <title>The complete genome of Blastobotrys (Arxula) adeninivorans LS3 - a yeast of biotechnological interest.</title>
        <authorList>
            <person name="Kunze G."/>
            <person name="Gaillardin C."/>
            <person name="Czernicka M."/>
            <person name="Durrens P."/>
            <person name="Martin T."/>
            <person name="Boer E."/>
            <person name="Gabaldon T."/>
            <person name="Cruz J."/>
            <person name="Talla E."/>
            <person name="Marck C."/>
            <person name="Goffeau A."/>
            <person name="Barbe V."/>
            <person name="Baret P."/>
            <person name="Baronian K."/>
            <person name="Beier S."/>
            <person name="Bleykasten C."/>
            <person name="Bode R."/>
            <person name="Casaregola S."/>
            <person name="Despons L."/>
            <person name="Fairhead C."/>
            <person name="Giersberg M."/>
            <person name="Gierski P."/>
            <person name="Hahnel U."/>
            <person name="Hartmann A."/>
            <person name="Jankowska D."/>
            <person name="Jubin C."/>
            <person name="Jung P."/>
            <person name="Lafontaine I."/>
            <person name="Leh-Louis V."/>
            <person name="Lemaire M."/>
            <person name="Marcet-Houben M."/>
            <person name="Mascher M."/>
            <person name="Morel G."/>
            <person name="Richard G.-F."/>
            <person name="Riechen J."/>
            <person name="Sacerdot C."/>
            <person name="Sarkar A."/>
            <person name="Savel G."/>
            <person name="Schacherer J."/>
            <person name="Sherman D."/>
            <person name="Straub M.-L."/>
            <person name="Stein N."/>
            <person name="Thierry A."/>
            <person name="Trautwein-Schult A."/>
            <person name="Westhof E."/>
            <person name="Worch S."/>
            <person name="Dujon B."/>
            <person name="Souciet J.-L."/>
            <person name="Wincker P."/>
            <person name="Scholz U."/>
            <person name="Neuveglise N."/>
        </authorList>
    </citation>
    <scope>NUCLEOTIDE SEQUENCE</scope>
    <source>
        <strain evidence="2">LS3</strain>
    </source>
</reference>
<evidence type="ECO:0000313" key="2">
    <source>
        <dbReference type="EMBL" id="CDP35711.1"/>
    </source>
</evidence>
<name>A0A060T977_BLAAD</name>
<dbReference type="AlphaFoldDB" id="A0A060T977"/>
<organism evidence="2">
    <name type="scientific">Blastobotrys adeninivorans</name>
    <name type="common">Yeast</name>
    <name type="synonym">Arxula adeninivorans</name>
    <dbReference type="NCBI Taxonomy" id="409370"/>
    <lineage>
        <taxon>Eukaryota</taxon>
        <taxon>Fungi</taxon>
        <taxon>Dikarya</taxon>
        <taxon>Ascomycota</taxon>
        <taxon>Saccharomycotina</taxon>
        <taxon>Dipodascomycetes</taxon>
        <taxon>Dipodascales</taxon>
        <taxon>Trichomonascaceae</taxon>
        <taxon>Blastobotrys</taxon>
    </lineage>
</organism>
<evidence type="ECO:0000256" key="1">
    <source>
        <dbReference type="SAM" id="MobiDB-lite"/>
    </source>
</evidence>